<sequence length="297" mass="32481">MQSVRSPHFYHPNGQILSCSRIRHSTPHSGPGSLHLPPCSLLCSLLRALTITMDSSTKSPDGLYEQNEYYSLSSQELLCIPKYLLCTKHYPHPDAMNDTVHGKRATKVSADSHGPKENSNSSSSEEEDQNASTTPSSSGRALSRGAAAARRRTICLPPATLLDDEFYDVLGLMPGSESKYEPLQLSDDDETSINQKYGSMNSYIRIKVLEKFNKIAKHLIAKKLKSCPGEGGYNEVERIKAEEYLHTLDRYFGTEVSQDKAEGSSAEANDTGAEPVEQDISEGSSAQAQDAASSAYL</sequence>
<evidence type="ECO:0000256" key="1">
    <source>
        <dbReference type="SAM" id="MobiDB-lite"/>
    </source>
</evidence>
<feature type="region of interest" description="Disordered" evidence="1">
    <location>
        <begin position="97"/>
        <end position="143"/>
    </location>
</feature>
<protein>
    <submittedName>
        <fullName evidence="2">Uncharacterized protein</fullName>
    </submittedName>
</protein>
<reference evidence="2" key="1">
    <citation type="submission" date="2022-10" db="EMBL/GenBank/DDBJ databases">
        <title>Genome sequences of endogenous nimaviruses in decapod crustaceans.</title>
        <authorList>
            <person name="Kawato S."/>
            <person name="Nozaki R."/>
            <person name="Kondo H."/>
            <person name="Hirono I."/>
        </authorList>
    </citation>
    <scope>NUCLEOTIDE SEQUENCE</scope>
    <source>
        <strain evidence="2">Fukuoka2019</strain>
    </source>
</reference>
<dbReference type="EMBL" id="LC738881">
    <property type="protein sequence ID" value="BDT63149.1"/>
    <property type="molecule type" value="Genomic_DNA"/>
</dbReference>
<proteinExistence type="predicted"/>
<feature type="compositionally biased region" description="Low complexity" evidence="1">
    <location>
        <begin position="284"/>
        <end position="297"/>
    </location>
</feature>
<feature type="region of interest" description="Disordered" evidence="1">
    <location>
        <begin position="256"/>
        <end position="297"/>
    </location>
</feature>
<evidence type="ECO:0000313" key="2">
    <source>
        <dbReference type="EMBL" id="BDT63149.1"/>
    </source>
</evidence>
<organism evidence="2">
    <name type="scientific">Sicyonia whispovirus</name>
    <dbReference type="NCBI Taxonomy" id="2984283"/>
    <lineage>
        <taxon>Viruses</taxon>
        <taxon>Viruses incertae sedis</taxon>
        <taxon>Naldaviricetes</taxon>
        <taxon>Nimaviridae</taxon>
        <taxon>Whispovirus</taxon>
    </lineage>
</organism>
<accession>A0A9C7C0D4</accession>
<name>A0A9C7C0D4_9VIRU</name>